<dbReference type="Gene3D" id="2.60.40.1360">
    <property type="match status" value="1"/>
</dbReference>
<keyword evidence="7" id="KW-0378">Hydrolase</keyword>
<dbReference type="Pfam" id="PF07748">
    <property type="entry name" value="Glyco_hydro_38C"/>
    <property type="match status" value="1"/>
</dbReference>
<name>F0ZLY3_DICPU</name>
<evidence type="ECO:0000256" key="3">
    <source>
        <dbReference type="ARBA" id="ARBA00009792"/>
    </source>
</evidence>
<feature type="domain" description="Glycoside hydrolase family 38 central" evidence="11">
    <location>
        <begin position="336"/>
        <end position="410"/>
    </location>
</feature>
<keyword evidence="13" id="KW-1185">Reference proteome</keyword>
<dbReference type="InterPro" id="IPR011682">
    <property type="entry name" value="Glyco_hydro_38_C"/>
</dbReference>
<dbReference type="InterPro" id="IPR027291">
    <property type="entry name" value="Glyco_hydro_38_N_sf"/>
</dbReference>
<keyword evidence="8" id="KW-0862">Zinc</keyword>
<dbReference type="Pfam" id="PF09261">
    <property type="entry name" value="Alpha-mann_mid"/>
    <property type="match status" value="1"/>
</dbReference>
<dbReference type="EC" id="3.2.1.24" evidence="4"/>
<dbReference type="InterPro" id="IPR037094">
    <property type="entry name" value="Glyco_hydro_38_cen_sf"/>
</dbReference>
<evidence type="ECO:0000256" key="2">
    <source>
        <dbReference type="ARBA" id="ARBA00001947"/>
    </source>
</evidence>
<feature type="chain" id="PRO_5003263728" description="alpha-mannosidase" evidence="10">
    <location>
        <begin position="20"/>
        <end position="956"/>
    </location>
</feature>
<keyword evidence="9" id="KW-0326">Glycosidase</keyword>
<dbReference type="InterPro" id="IPR011013">
    <property type="entry name" value="Gal_mutarotase_sf_dom"/>
</dbReference>
<evidence type="ECO:0000256" key="1">
    <source>
        <dbReference type="ARBA" id="ARBA00000365"/>
    </source>
</evidence>
<evidence type="ECO:0000256" key="6">
    <source>
        <dbReference type="ARBA" id="ARBA00022729"/>
    </source>
</evidence>
<dbReference type="Gene3D" id="1.20.1270.50">
    <property type="entry name" value="Glycoside hydrolase family 38, central domain"/>
    <property type="match status" value="1"/>
</dbReference>
<organism evidence="12 13">
    <name type="scientific">Dictyostelium purpureum</name>
    <name type="common">Slime mold</name>
    <dbReference type="NCBI Taxonomy" id="5786"/>
    <lineage>
        <taxon>Eukaryota</taxon>
        <taxon>Amoebozoa</taxon>
        <taxon>Evosea</taxon>
        <taxon>Eumycetozoa</taxon>
        <taxon>Dictyostelia</taxon>
        <taxon>Dictyosteliales</taxon>
        <taxon>Dictyosteliaceae</taxon>
        <taxon>Dictyostelium</taxon>
    </lineage>
</organism>
<dbReference type="AlphaFoldDB" id="F0ZLY3"/>
<dbReference type="CDD" id="cd00451">
    <property type="entry name" value="GH38N_AMII_euk"/>
    <property type="match status" value="1"/>
</dbReference>
<comment type="cofactor">
    <cofactor evidence="2">
        <name>Zn(2+)</name>
        <dbReference type="ChEBI" id="CHEBI:29105"/>
    </cofactor>
</comment>
<dbReference type="RefSeq" id="XP_003288415.1">
    <property type="nucleotide sequence ID" value="XM_003288367.1"/>
</dbReference>
<comment type="similarity">
    <text evidence="3">Belongs to the glycosyl hydrolase 38 family.</text>
</comment>
<feature type="signal peptide" evidence="10">
    <location>
        <begin position="1"/>
        <end position="19"/>
    </location>
</feature>
<dbReference type="GO" id="GO:0004559">
    <property type="term" value="F:alpha-mannosidase activity"/>
    <property type="evidence" value="ECO:0000318"/>
    <property type="project" value="GO_Central"/>
</dbReference>
<evidence type="ECO:0000256" key="9">
    <source>
        <dbReference type="ARBA" id="ARBA00023295"/>
    </source>
</evidence>
<proteinExistence type="inferred from homology"/>
<dbReference type="eggNOG" id="KOG1959">
    <property type="taxonomic scope" value="Eukaryota"/>
</dbReference>
<dbReference type="Proteomes" id="UP000001064">
    <property type="component" value="Unassembled WGS sequence"/>
</dbReference>
<dbReference type="SUPFAM" id="SSF88688">
    <property type="entry name" value="Families 57/38 glycoside transferase middle domain"/>
    <property type="match status" value="1"/>
</dbReference>
<dbReference type="PANTHER" id="PTHR11607:SF68">
    <property type="entry name" value="ALPHA-MANNOSIDASE F"/>
    <property type="match status" value="1"/>
</dbReference>
<dbReference type="GO" id="GO:0006013">
    <property type="term" value="P:mannose metabolic process"/>
    <property type="evidence" value="ECO:0007669"/>
    <property type="project" value="InterPro"/>
</dbReference>
<protein>
    <recommendedName>
        <fullName evidence="4">alpha-mannosidase</fullName>
        <ecNumber evidence="4">3.2.1.24</ecNumber>
    </recommendedName>
</protein>
<dbReference type="InterPro" id="IPR015341">
    <property type="entry name" value="Glyco_hydro_38_cen"/>
</dbReference>
<comment type="catalytic activity">
    <reaction evidence="1">
        <text>Hydrolysis of terminal, non-reducing alpha-D-mannose residues in alpha-D-mannosides.</text>
        <dbReference type="EC" id="3.2.1.24"/>
    </reaction>
</comment>
<accession>F0ZLY3</accession>
<dbReference type="GO" id="GO:0046872">
    <property type="term" value="F:metal ion binding"/>
    <property type="evidence" value="ECO:0007669"/>
    <property type="project" value="UniProtKB-KW"/>
</dbReference>
<sequence>MKLFYIGILLLGLIINTFANVQEGKVKIHLVCHSHCDSGWTSTFEEYYAGQVRSIISTMVTALNKETNPPRKFVWSEIGFLERWWDVVPQNLKDDFTRHVKDDRIEFINGGWVMNDEACPSIDSVIRQLSNGHKFIQEHFGKKPENGWQIDPFGHSSFTPTIQAQMGYKHVVLNRIHYTLKNKFKQDKNLQFLWRGSPEGLGPKSDILAHVFDDFYTSPPHLNFDGYNFQSYGLPRLCSELAQLGVNRSAFYQSPHVLIPIGGDFNYRNAERAYDQMDKVVQCVNEKFNSGQSNVEVVYSTLKEFFNETVQWHNENKVKFNYYDSDFFPYADDANTYWTGYYTSRPLLKGYERFVSSKLRAAEIFSSFQNVENFYNQLLNASKQVSIIQHHDAITGTSKKHVVQDYITRLSKADDIVSSASAKSVANSLNPKNPDTLSIVDLSKPLVFNTDQQQVPFVIMNSLSWDKNELVTVKVQTNDPNANGGSICPYVLAEENSNFVIEMDCSPRSDYNLENNIEYIQIDFPIEIKPFSSKKYILRRNVEGNTLSNWVRPTTTIIPSIQNHLFKINLNERYFAKSCFNFKENSLQNLNQELLTYSDIGGAYIFRTSKKIFEPERRVYSSIAYIGKFYQEAQSVIQDRVENRGMYGVNYGLTTSLTFNTIRLLNTGNEQLDSKIQFTLHVKGVNGTTTVNKFSTDIDNNRDIYSDNGLELIYRPSDTTEPPAIGKETQSYYPSNHISLIKSKKTGLNFVCNHDRTRGISSQCNGCLEFAIHRSLTWEDSKGLEVPAIDESPINAHFECYFTHDHSDDVRVSSLNYDHKIAIYQGVNEEKLRSVSFLNKKLPNYIHILTLERPTSKSIKFRVQNLQEPGNSPIQIDLNGLFTFIKKIKSVKEYNLSLVNPFEDNNIDNIQTSYKSIVGGKIHPVVDEPKRYNPMDTKNAKLQLNPLEIKAIEIKF</sequence>
<dbReference type="InterPro" id="IPR000602">
    <property type="entry name" value="Glyco_hydro_38_N"/>
</dbReference>
<dbReference type="FunFam" id="3.20.110.10:FF:000014">
    <property type="entry name" value="Alpha-mannosidase F"/>
    <property type="match status" value="1"/>
</dbReference>
<dbReference type="SMART" id="SM00872">
    <property type="entry name" value="Alpha-mann_mid"/>
    <property type="match status" value="1"/>
</dbReference>
<evidence type="ECO:0000313" key="12">
    <source>
        <dbReference type="EMBL" id="EGC35047.1"/>
    </source>
</evidence>
<dbReference type="OrthoDB" id="2016903at2759"/>
<dbReference type="Gene3D" id="3.20.110.10">
    <property type="entry name" value="Glycoside hydrolase 38, N terminal domain"/>
    <property type="match status" value="1"/>
</dbReference>
<keyword evidence="6 10" id="KW-0732">Signal</keyword>
<evidence type="ECO:0000313" key="13">
    <source>
        <dbReference type="Proteomes" id="UP000001064"/>
    </source>
</evidence>
<dbReference type="InterPro" id="IPR028995">
    <property type="entry name" value="Glyco_hydro_57/38_cen_sf"/>
</dbReference>
<reference evidence="13" key="1">
    <citation type="journal article" date="2011" name="Genome Biol.">
        <title>Comparative genomics of the social amoebae Dictyostelium discoideum and Dictyostelium purpureum.</title>
        <authorList>
            <consortium name="US DOE Joint Genome Institute (JGI-PGF)"/>
            <person name="Sucgang R."/>
            <person name="Kuo A."/>
            <person name="Tian X."/>
            <person name="Salerno W."/>
            <person name="Parikh A."/>
            <person name="Feasley C.L."/>
            <person name="Dalin E."/>
            <person name="Tu H."/>
            <person name="Huang E."/>
            <person name="Barry K."/>
            <person name="Lindquist E."/>
            <person name="Shapiro H."/>
            <person name="Bruce D."/>
            <person name="Schmutz J."/>
            <person name="Salamov A."/>
            <person name="Fey P."/>
            <person name="Gaudet P."/>
            <person name="Anjard C."/>
            <person name="Babu M.M."/>
            <person name="Basu S."/>
            <person name="Bushmanova Y."/>
            <person name="van der Wel H."/>
            <person name="Katoh-Kurasawa M."/>
            <person name="Dinh C."/>
            <person name="Coutinho P.M."/>
            <person name="Saito T."/>
            <person name="Elias M."/>
            <person name="Schaap P."/>
            <person name="Kay R.R."/>
            <person name="Henrissat B."/>
            <person name="Eichinger L."/>
            <person name="Rivero F."/>
            <person name="Putnam N.H."/>
            <person name="West C.M."/>
            <person name="Loomis W.F."/>
            <person name="Chisholm R.L."/>
            <person name="Shaulsky G."/>
            <person name="Strassmann J.E."/>
            <person name="Queller D.C."/>
            <person name="Kuspa A."/>
            <person name="Grigoriev I.V."/>
        </authorList>
    </citation>
    <scope>NUCLEOTIDE SEQUENCE [LARGE SCALE GENOMIC DNA]</scope>
    <source>
        <strain evidence="13">QSDP1</strain>
    </source>
</reference>
<dbReference type="Pfam" id="PF01074">
    <property type="entry name" value="Glyco_hydro_38N"/>
    <property type="match status" value="1"/>
</dbReference>
<evidence type="ECO:0000256" key="4">
    <source>
        <dbReference type="ARBA" id="ARBA00012752"/>
    </source>
</evidence>
<gene>
    <name evidence="12" type="ORF">DICPUDRAFT_47917</name>
</gene>
<dbReference type="InterPro" id="IPR011330">
    <property type="entry name" value="Glyco_hydro/deAcase_b/a-brl"/>
</dbReference>
<dbReference type="KEGG" id="dpp:DICPUDRAFT_47917"/>
<dbReference type="EMBL" id="GL871073">
    <property type="protein sequence ID" value="EGC35047.1"/>
    <property type="molecule type" value="Genomic_DNA"/>
</dbReference>
<evidence type="ECO:0000256" key="10">
    <source>
        <dbReference type="SAM" id="SignalP"/>
    </source>
</evidence>
<dbReference type="InParanoid" id="F0ZLY3"/>
<evidence type="ECO:0000256" key="5">
    <source>
        <dbReference type="ARBA" id="ARBA00022723"/>
    </source>
</evidence>
<dbReference type="SUPFAM" id="SSF88713">
    <property type="entry name" value="Glycoside hydrolase/deacetylase"/>
    <property type="match status" value="1"/>
</dbReference>
<dbReference type="InterPro" id="IPR050843">
    <property type="entry name" value="Glycosyl_Hydrlase_38"/>
</dbReference>
<evidence type="ECO:0000259" key="11">
    <source>
        <dbReference type="SMART" id="SM00872"/>
    </source>
</evidence>
<dbReference type="SUPFAM" id="SSF74650">
    <property type="entry name" value="Galactose mutarotase-like"/>
    <property type="match status" value="1"/>
</dbReference>
<dbReference type="GO" id="GO:0005764">
    <property type="term" value="C:lysosome"/>
    <property type="evidence" value="ECO:0000318"/>
    <property type="project" value="GO_Central"/>
</dbReference>
<dbReference type="Gene3D" id="2.70.98.30">
    <property type="entry name" value="Golgi alpha-mannosidase II, domain 4"/>
    <property type="match status" value="1"/>
</dbReference>
<dbReference type="PANTHER" id="PTHR11607">
    <property type="entry name" value="ALPHA-MANNOSIDASE"/>
    <property type="match status" value="1"/>
</dbReference>
<dbReference type="OMA" id="WHNENKV"/>
<evidence type="ECO:0000256" key="8">
    <source>
        <dbReference type="ARBA" id="ARBA00022833"/>
    </source>
</evidence>
<dbReference type="GO" id="GO:0030246">
    <property type="term" value="F:carbohydrate binding"/>
    <property type="evidence" value="ECO:0007669"/>
    <property type="project" value="InterPro"/>
</dbReference>
<keyword evidence="5" id="KW-0479">Metal-binding</keyword>
<evidence type="ECO:0000256" key="7">
    <source>
        <dbReference type="ARBA" id="ARBA00022801"/>
    </source>
</evidence>
<dbReference type="GeneID" id="10501833"/>
<dbReference type="VEuPathDB" id="AmoebaDB:DICPUDRAFT_47917"/>